<gene>
    <name evidence="1" type="ORF">KJF94_18345</name>
</gene>
<reference evidence="1 2" key="1">
    <citation type="submission" date="2021-05" db="EMBL/GenBank/DDBJ databases">
        <title>Complete genome of the cytokinin-producing biocontrol strain Pseudomonas fluorescens G20-18.</title>
        <authorList>
            <person name="Nielsen T.K."/>
            <person name="Mekureyaw M.F."/>
            <person name="Hansen L.H."/>
            <person name="Nicolaisen M.H."/>
            <person name="Roitsch T.G."/>
            <person name="Hennessy R.C."/>
        </authorList>
    </citation>
    <scope>NUCLEOTIDE SEQUENCE [LARGE SCALE GENOMIC DNA]</scope>
    <source>
        <strain evidence="1 2">G20-18</strain>
    </source>
</reference>
<keyword evidence="2" id="KW-1185">Reference proteome</keyword>
<organism evidence="1 2">
    <name type="scientific">Pseudomonas hormoni</name>
    <dbReference type="NCBI Taxonomy" id="3093767"/>
    <lineage>
        <taxon>Bacteria</taxon>
        <taxon>Pseudomonadati</taxon>
        <taxon>Pseudomonadota</taxon>
        <taxon>Gammaproteobacteria</taxon>
        <taxon>Pseudomonadales</taxon>
        <taxon>Pseudomonadaceae</taxon>
        <taxon>Pseudomonas</taxon>
    </lineage>
</organism>
<dbReference type="RefSeq" id="WP_214377660.1">
    <property type="nucleotide sequence ID" value="NZ_CP075566.1"/>
</dbReference>
<sequence>MDKETKNKGENIVDPSQNITYESAKLLVKSGEWVFQTRLFEDIRELVKKRVEINYGTIPDLKRVDYASRMLVSVIEKIAEDEKIYDMPNVHNPLDPKLTMRVGFGRILKITPTLKDINCQILGLVGTVLAVSDWNKMAVIATAFSVTPPLVSAVKTLLSAWEHLEDNKEIVVFETVALLQNSFIVGDFDAFEKGDIENAIEDLTPTLDEVADFIRYKYPERKLIPKAWMLKNNVESKAQILGVLKSLTDREILRERNDQWSIVF</sequence>
<evidence type="ECO:0000313" key="2">
    <source>
        <dbReference type="Proteomes" id="UP000681155"/>
    </source>
</evidence>
<accession>A0ABX8ET05</accession>
<dbReference type="Proteomes" id="UP000681155">
    <property type="component" value="Chromosome"/>
</dbReference>
<dbReference type="EMBL" id="CP075566">
    <property type="protein sequence ID" value="QVW21847.1"/>
    <property type="molecule type" value="Genomic_DNA"/>
</dbReference>
<name>A0ABX8ET05_9PSED</name>
<evidence type="ECO:0000313" key="1">
    <source>
        <dbReference type="EMBL" id="QVW21847.1"/>
    </source>
</evidence>
<protein>
    <submittedName>
        <fullName evidence="1">Uncharacterized protein</fullName>
    </submittedName>
</protein>
<proteinExistence type="predicted"/>